<dbReference type="InterPro" id="IPR023393">
    <property type="entry name" value="START-like_dom_sf"/>
</dbReference>
<dbReference type="EMBL" id="LT629757">
    <property type="protein sequence ID" value="SDR93811.1"/>
    <property type="molecule type" value="Genomic_DNA"/>
</dbReference>
<dbReference type="Gene3D" id="3.30.530.20">
    <property type="match status" value="1"/>
</dbReference>
<keyword evidence="2" id="KW-1185">Reference proteome</keyword>
<reference evidence="2" key="1">
    <citation type="submission" date="2016-10" db="EMBL/GenBank/DDBJ databases">
        <authorList>
            <person name="Varghese N."/>
            <person name="Submissions S."/>
        </authorList>
    </citation>
    <scope>NUCLEOTIDE SEQUENCE [LARGE SCALE GENOMIC DNA]</scope>
    <source>
        <strain evidence="2">DSM 22127</strain>
    </source>
</reference>
<sequence>MTRFTASKQSAATVTSPPEDVWAALTDPELLPRLTPYLQRIDADGDRWTWHVTRVPLLGRSIGSTFVEQMSFDEPSRISYAPHPDEPAQQTQVSGEYHLEQRGSGTRLSIDIEVSVELPFPRLARVGVEGAIAAVMSGMGVAFSRNLLRHLGER</sequence>
<evidence type="ECO:0000313" key="2">
    <source>
        <dbReference type="Proteomes" id="UP000198859"/>
    </source>
</evidence>
<name>A0A1H1N3W3_9ACTN</name>
<gene>
    <name evidence="1" type="ORF">SAMN04488570_0765</name>
</gene>
<accession>A0A1H1N3W3</accession>
<dbReference type="RefSeq" id="WP_091726275.1">
    <property type="nucleotide sequence ID" value="NZ_LT629757.1"/>
</dbReference>
<dbReference type="Pfam" id="PF10604">
    <property type="entry name" value="Polyketide_cyc2"/>
    <property type="match status" value="1"/>
</dbReference>
<dbReference type="OrthoDB" id="3574148at2"/>
<protein>
    <submittedName>
        <fullName evidence="1">Carbon monoxide dehydrogenase subunit G</fullName>
    </submittedName>
</protein>
<dbReference type="STRING" id="642780.SAMN04488570_0765"/>
<dbReference type="AlphaFoldDB" id="A0A1H1N3W3"/>
<dbReference type="Proteomes" id="UP000198859">
    <property type="component" value="Chromosome I"/>
</dbReference>
<dbReference type="SUPFAM" id="SSF55961">
    <property type="entry name" value="Bet v1-like"/>
    <property type="match status" value="1"/>
</dbReference>
<proteinExistence type="predicted"/>
<organism evidence="1 2">
    <name type="scientific">Nocardioides scoriae</name>
    <dbReference type="NCBI Taxonomy" id="642780"/>
    <lineage>
        <taxon>Bacteria</taxon>
        <taxon>Bacillati</taxon>
        <taxon>Actinomycetota</taxon>
        <taxon>Actinomycetes</taxon>
        <taxon>Propionibacteriales</taxon>
        <taxon>Nocardioidaceae</taxon>
        <taxon>Nocardioides</taxon>
    </lineage>
</organism>
<evidence type="ECO:0000313" key="1">
    <source>
        <dbReference type="EMBL" id="SDR93811.1"/>
    </source>
</evidence>
<dbReference type="InterPro" id="IPR019587">
    <property type="entry name" value="Polyketide_cyclase/dehydratase"/>
</dbReference>